<name>A0A1H7NWB0_9GAMM</name>
<gene>
    <name evidence="2" type="ORF">SAMN05216262_10893</name>
</gene>
<organism evidence="2 3">
    <name type="scientific">Colwellia chukchiensis</name>
    <dbReference type="NCBI Taxonomy" id="641665"/>
    <lineage>
        <taxon>Bacteria</taxon>
        <taxon>Pseudomonadati</taxon>
        <taxon>Pseudomonadota</taxon>
        <taxon>Gammaproteobacteria</taxon>
        <taxon>Alteromonadales</taxon>
        <taxon>Colwelliaceae</taxon>
        <taxon>Colwellia</taxon>
    </lineage>
</organism>
<dbReference type="Pfam" id="PF00582">
    <property type="entry name" value="Usp"/>
    <property type="match status" value="1"/>
</dbReference>
<feature type="domain" description="UspA" evidence="1">
    <location>
        <begin position="189"/>
        <end position="276"/>
    </location>
</feature>
<reference evidence="3" key="1">
    <citation type="submission" date="2016-10" db="EMBL/GenBank/DDBJ databases">
        <authorList>
            <person name="Varghese N."/>
            <person name="Submissions S."/>
        </authorList>
    </citation>
    <scope>NUCLEOTIDE SEQUENCE [LARGE SCALE GENOMIC DNA]</scope>
    <source>
        <strain evidence="3">CGMCC 1.9127</strain>
    </source>
</reference>
<dbReference type="CDD" id="cd00293">
    <property type="entry name" value="USP-like"/>
    <property type="match status" value="1"/>
</dbReference>
<keyword evidence="3" id="KW-1185">Reference proteome</keyword>
<dbReference type="EMBL" id="FOBI01000008">
    <property type="protein sequence ID" value="SEL27167.1"/>
    <property type="molecule type" value="Genomic_DNA"/>
</dbReference>
<evidence type="ECO:0000259" key="1">
    <source>
        <dbReference type="Pfam" id="PF00582"/>
    </source>
</evidence>
<dbReference type="SUPFAM" id="SSF52402">
    <property type="entry name" value="Adenine nucleotide alpha hydrolases-like"/>
    <property type="match status" value="1"/>
</dbReference>
<dbReference type="AlphaFoldDB" id="A0A1H7NWB0"/>
<dbReference type="Proteomes" id="UP000199297">
    <property type="component" value="Unassembled WGS sequence"/>
</dbReference>
<sequence>MTRLHIVLSELTVTHASITKISCLQKKLAAELVWYLHSYQGFFERHYINDDLADVSHSLQINIDKQIKQVESKIKQHFPTSTVYLCQDKYWSEMVDSKAKNTESRVIIKAKTGLSGADQHYLNHYQGTVFIFNQTPWLSQGQAIGAIDPFHEDDPENKAAYSVVKFMRLWCASSKHIEATLLHAIHIPPLAIEYEKQIEALHVEQVYRFASQIKYPKALLAFIRGIPEQALIQYVTAHKIDVMVLGARKHSIIAKWLNGSTISALLSHNSVDMVLINTA</sequence>
<dbReference type="OrthoDB" id="9792500at2"/>
<dbReference type="RefSeq" id="WP_085285009.1">
    <property type="nucleotide sequence ID" value="NZ_FOBI01000008.1"/>
</dbReference>
<evidence type="ECO:0000313" key="3">
    <source>
        <dbReference type="Proteomes" id="UP000199297"/>
    </source>
</evidence>
<accession>A0A1H7NWB0</accession>
<dbReference type="InterPro" id="IPR006016">
    <property type="entry name" value="UspA"/>
</dbReference>
<evidence type="ECO:0000313" key="2">
    <source>
        <dbReference type="EMBL" id="SEL27167.1"/>
    </source>
</evidence>
<protein>
    <submittedName>
        <fullName evidence="2">Universal stress protein family protein</fullName>
    </submittedName>
</protein>
<proteinExistence type="predicted"/>
<dbReference type="Gene3D" id="3.40.50.12370">
    <property type="match status" value="1"/>
</dbReference>